<keyword evidence="2" id="KW-1185">Reference proteome</keyword>
<dbReference type="EMBL" id="BDQI01000040">
    <property type="protein sequence ID" value="GAX57774.1"/>
    <property type="molecule type" value="Genomic_DNA"/>
</dbReference>
<comment type="caution">
    <text evidence="1">The sequence shown here is derived from an EMBL/GenBank/DDBJ whole genome shotgun (WGS) entry which is preliminary data.</text>
</comment>
<accession>A0A250VUI9</accession>
<organism evidence="1 2">
    <name type="scientific">Streptomyces olivochromogenes</name>
    <dbReference type="NCBI Taxonomy" id="1963"/>
    <lineage>
        <taxon>Bacteria</taxon>
        <taxon>Bacillati</taxon>
        <taxon>Actinomycetota</taxon>
        <taxon>Actinomycetes</taxon>
        <taxon>Kitasatosporales</taxon>
        <taxon>Streptomycetaceae</taxon>
        <taxon>Streptomyces</taxon>
    </lineage>
</organism>
<gene>
    <name evidence="1" type="ORF">SO3561_09344</name>
</gene>
<dbReference type="Proteomes" id="UP000217446">
    <property type="component" value="Unassembled WGS sequence"/>
</dbReference>
<dbReference type="RefSeq" id="WP_067383629.1">
    <property type="nucleotide sequence ID" value="NZ_BDQI01000040.1"/>
</dbReference>
<sequence length="259" mass="28367">MPKAPAGRIVYWSQRLVEEVIDSNGIRVDPRLKSVVKVGAGGAGIELSGHERNKVTRFEIMKKVSKKLGNELVSDPDTPGPLHFVQGQGRADVTEFQRWGPVAERSLRQETCLVHVRTISRRGRRVDLCLFGSLGNLTGYTAPEGHVTGWTSSAAPAIEELVATRGARIPRFYDDESVAVEALKAALYQGAPANLSDHPGRPETRAYTIAGIESCQYAAVVYKDVTLTPGRWDFRHEPEMNGAERILVGAPLWLRAIGS</sequence>
<name>A0A250VUI9_STROL</name>
<evidence type="ECO:0000313" key="1">
    <source>
        <dbReference type="EMBL" id="GAX57774.1"/>
    </source>
</evidence>
<protein>
    <submittedName>
        <fullName evidence="1">Uncharacterized protein</fullName>
    </submittedName>
</protein>
<dbReference type="AlphaFoldDB" id="A0A250VUI9"/>
<reference evidence="2" key="1">
    <citation type="submission" date="2017-05" db="EMBL/GenBank/DDBJ databases">
        <title>Streptomyces olivochromogenes NBRC 3561 whole genome shotgun sequence.</title>
        <authorList>
            <person name="Dohra H."/>
            <person name="Kodani S."/>
        </authorList>
    </citation>
    <scope>NUCLEOTIDE SEQUENCE [LARGE SCALE GENOMIC DNA]</scope>
    <source>
        <strain evidence="2">NBRC 3561</strain>
    </source>
</reference>
<evidence type="ECO:0000313" key="2">
    <source>
        <dbReference type="Proteomes" id="UP000217446"/>
    </source>
</evidence>
<proteinExistence type="predicted"/>